<protein>
    <submittedName>
        <fullName evidence="1">Uncharacterized protein</fullName>
    </submittedName>
</protein>
<comment type="caution">
    <text evidence="1">The sequence shown here is derived from an EMBL/GenBank/DDBJ whole genome shotgun (WGS) entry which is preliminary data.</text>
</comment>
<name>A0A1Y3U8G9_9FIRM</name>
<dbReference type="AlphaFoldDB" id="A0A1Y3U8G9"/>
<evidence type="ECO:0000313" key="2">
    <source>
        <dbReference type="Proteomes" id="UP000195455"/>
    </source>
</evidence>
<proteinExistence type="predicted"/>
<evidence type="ECO:0000313" key="1">
    <source>
        <dbReference type="EMBL" id="OUN42709.1"/>
    </source>
</evidence>
<sequence length="70" mass="8056">MAEERKTGKARQFIGVRRCAAGYVIFDRASQRTLVQMLVVNQADDLLNTRLRDAVVDAYFEYGKALNIYR</sequence>
<gene>
    <name evidence="1" type="ORF">B5G26_08745</name>
</gene>
<reference evidence="2" key="1">
    <citation type="submission" date="2017-04" db="EMBL/GenBank/DDBJ databases">
        <title>Function of individual gut microbiota members based on whole genome sequencing of pure cultures obtained from chicken caecum.</title>
        <authorList>
            <person name="Medvecky M."/>
            <person name="Cejkova D."/>
            <person name="Polansky O."/>
            <person name="Karasova D."/>
            <person name="Kubasova T."/>
            <person name="Cizek A."/>
            <person name="Rychlik I."/>
        </authorList>
    </citation>
    <scope>NUCLEOTIDE SEQUENCE [LARGE SCALE GENOMIC DNA]</scope>
    <source>
        <strain evidence="2">An75</strain>
    </source>
</reference>
<organism evidence="1 2">
    <name type="scientific">Anaerotignum lactatifermentans</name>
    <dbReference type="NCBI Taxonomy" id="160404"/>
    <lineage>
        <taxon>Bacteria</taxon>
        <taxon>Bacillati</taxon>
        <taxon>Bacillota</taxon>
        <taxon>Clostridia</taxon>
        <taxon>Lachnospirales</taxon>
        <taxon>Anaerotignaceae</taxon>
        <taxon>Anaerotignum</taxon>
    </lineage>
</organism>
<dbReference type="Proteomes" id="UP000195455">
    <property type="component" value="Unassembled WGS sequence"/>
</dbReference>
<dbReference type="EMBL" id="NFHM01000011">
    <property type="protein sequence ID" value="OUN42709.1"/>
    <property type="molecule type" value="Genomic_DNA"/>
</dbReference>
<dbReference type="RefSeq" id="WP_087989377.1">
    <property type="nucleotide sequence ID" value="NZ_NFHM01000011.1"/>
</dbReference>
<accession>A0A1Y3U8G9</accession>